<protein>
    <submittedName>
        <fullName evidence="2">Uncharacterized protein</fullName>
    </submittedName>
</protein>
<dbReference type="Proteomes" id="UP000316726">
    <property type="component" value="Chromosome 4"/>
</dbReference>
<evidence type="ECO:0000313" key="2">
    <source>
        <dbReference type="EMBL" id="QDZ20306.1"/>
    </source>
</evidence>
<gene>
    <name evidence="2" type="ORF">A3770_04p28240</name>
</gene>
<dbReference type="AlphaFoldDB" id="A0A5B8MIJ5"/>
<evidence type="ECO:0000313" key="3">
    <source>
        <dbReference type="Proteomes" id="UP000316726"/>
    </source>
</evidence>
<organism evidence="2 3">
    <name type="scientific">Chloropicon primus</name>
    <dbReference type="NCBI Taxonomy" id="1764295"/>
    <lineage>
        <taxon>Eukaryota</taxon>
        <taxon>Viridiplantae</taxon>
        <taxon>Chlorophyta</taxon>
        <taxon>Chloropicophyceae</taxon>
        <taxon>Chloropicales</taxon>
        <taxon>Chloropicaceae</taxon>
        <taxon>Chloropicon</taxon>
    </lineage>
</organism>
<evidence type="ECO:0000256" key="1">
    <source>
        <dbReference type="SAM" id="MobiDB-lite"/>
    </source>
</evidence>
<proteinExistence type="predicted"/>
<name>A0A5B8MIJ5_9CHLO</name>
<feature type="region of interest" description="Disordered" evidence="1">
    <location>
        <begin position="83"/>
        <end position="105"/>
    </location>
</feature>
<keyword evidence="3" id="KW-1185">Reference proteome</keyword>
<reference evidence="2 3" key="1">
    <citation type="submission" date="2018-07" db="EMBL/GenBank/DDBJ databases">
        <title>The complete nuclear genome of the prasinophyte Chloropicon primus (CCMP1205).</title>
        <authorList>
            <person name="Pombert J.-F."/>
            <person name="Otis C."/>
            <person name="Turmel M."/>
            <person name="Lemieux C."/>
        </authorList>
    </citation>
    <scope>NUCLEOTIDE SEQUENCE [LARGE SCALE GENOMIC DNA]</scope>
    <source>
        <strain evidence="2 3">CCMP1205</strain>
    </source>
</reference>
<dbReference type="EMBL" id="CP031037">
    <property type="protein sequence ID" value="QDZ20306.1"/>
    <property type="molecule type" value="Genomic_DNA"/>
</dbReference>
<sequence>MVEENVVVIGDVFSQSWVAGVRGGGSGTNVHVTLAKDVDESVSMERCCYRGKWAKLQEKRKQRLFVAYFQGEANREEERHVLLADGGGPQPPGRSVVEKEEDAPELKEDEALITFLVHGKLRELKVDKVRSERMIPYPECPPPRNECRGPQC</sequence>
<accession>A0A5B8MIJ5</accession>